<dbReference type="Proteomes" id="UP000198341">
    <property type="component" value="Chromosome 14"/>
</dbReference>
<organism evidence="3 4">
    <name type="scientific">Bathycoccus prasinos</name>
    <dbReference type="NCBI Taxonomy" id="41875"/>
    <lineage>
        <taxon>Eukaryota</taxon>
        <taxon>Viridiplantae</taxon>
        <taxon>Chlorophyta</taxon>
        <taxon>Mamiellophyceae</taxon>
        <taxon>Mamiellales</taxon>
        <taxon>Bathycoccaceae</taxon>
        <taxon>Bathycoccus</taxon>
    </lineage>
</organism>
<accession>K8ENM4</accession>
<keyword evidence="1" id="KW-0175">Coiled coil</keyword>
<dbReference type="AlphaFoldDB" id="K8ENM4"/>
<dbReference type="GeneID" id="19011932"/>
<dbReference type="EMBL" id="FO082265">
    <property type="protein sequence ID" value="CCO19822.1"/>
    <property type="molecule type" value="Genomic_DNA"/>
</dbReference>
<protein>
    <submittedName>
        <fullName evidence="3">Uncharacterized protein</fullName>
    </submittedName>
</protein>
<evidence type="ECO:0000256" key="2">
    <source>
        <dbReference type="SAM" id="MobiDB-lite"/>
    </source>
</evidence>
<evidence type="ECO:0000313" key="3">
    <source>
        <dbReference type="EMBL" id="CCO19822.1"/>
    </source>
</evidence>
<dbReference type="RefSeq" id="XP_007509365.1">
    <property type="nucleotide sequence ID" value="XM_007509303.1"/>
</dbReference>
<feature type="compositionally biased region" description="Basic and acidic residues" evidence="2">
    <location>
        <begin position="290"/>
        <end position="299"/>
    </location>
</feature>
<evidence type="ECO:0000313" key="4">
    <source>
        <dbReference type="Proteomes" id="UP000198341"/>
    </source>
</evidence>
<feature type="region of interest" description="Disordered" evidence="2">
    <location>
        <begin position="277"/>
        <end position="299"/>
    </location>
</feature>
<feature type="coiled-coil region" evidence="1">
    <location>
        <begin position="102"/>
        <end position="129"/>
    </location>
</feature>
<evidence type="ECO:0000256" key="1">
    <source>
        <dbReference type="SAM" id="Coils"/>
    </source>
</evidence>
<keyword evidence="4" id="KW-1185">Reference proteome</keyword>
<dbReference type="KEGG" id="bpg:Bathy14g02560"/>
<gene>
    <name evidence="3" type="ordered locus">Bathy14g02560</name>
</gene>
<proteinExistence type="predicted"/>
<name>K8ENM4_9CHLO</name>
<reference evidence="3 4" key="1">
    <citation type="submission" date="2011-10" db="EMBL/GenBank/DDBJ databases">
        <authorList>
            <person name="Genoscope - CEA"/>
        </authorList>
    </citation>
    <scope>NUCLEOTIDE SEQUENCE [LARGE SCALE GENOMIC DNA]</scope>
    <source>
        <strain evidence="3 4">RCC 1105</strain>
    </source>
</reference>
<sequence length="329" mass="37980">MQFRELQTYARQIVAKLEDYRERDKIRDAELALMKEKLSIVISSFEAEKAKIIAEYTLKFHENKTKLAEHEYALASLKTSYDESQRARLYNEDRKNEIQDDLMVTMRENDILKANNEELQETVVELYEDTKFLRKTLQNAYNTMEMAYHSRARGYSNVSGKQNSTFNKNLNAEDRATSREILEALRKEIVQKNGEVDELTQLLGEKQGEIVVLKAENVSLSRGENTEVLAKVKPTKIGNSLTSSRICKRDSSQNDMILKAKTPGSMRRKVSDTEIFTQKSSSQKMNAEPGGKDLRKGKQVETLVQREVNKSKKRRRLLNQSTIEDVQRV</sequence>